<gene>
    <name evidence="1" type="ORF">FRUB_05332</name>
</gene>
<comment type="caution">
    <text evidence="1">The sequence shown here is derived from an EMBL/GenBank/DDBJ whole genome shotgun (WGS) entry which is preliminary data.</text>
</comment>
<reference evidence="2" key="1">
    <citation type="submission" date="2017-06" db="EMBL/GenBank/DDBJ databases">
        <title>Genome analysis of Fimbriiglobus ruber SP5, the first member of the order Planctomycetales with confirmed chitinolytic capability.</title>
        <authorList>
            <person name="Ravin N.V."/>
            <person name="Rakitin A.L."/>
            <person name="Ivanova A.A."/>
            <person name="Beletsky A.V."/>
            <person name="Kulichevskaya I.S."/>
            <person name="Mardanov A.V."/>
            <person name="Dedysh S.N."/>
        </authorList>
    </citation>
    <scope>NUCLEOTIDE SEQUENCE [LARGE SCALE GENOMIC DNA]</scope>
    <source>
        <strain evidence="2">SP5</strain>
    </source>
</reference>
<evidence type="ECO:0000313" key="2">
    <source>
        <dbReference type="Proteomes" id="UP000214646"/>
    </source>
</evidence>
<evidence type="ECO:0000313" key="1">
    <source>
        <dbReference type="EMBL" id="OWK40413.1"/>
    </source>
</evidence>
<accession>A0A225DHD5</accession>
<name>A0A225DHD5_9BACT</name>
<dbReference type="EMBL" id="NIDE01000008">
    <property type="protein sequence ID" value="OWK40413.1"/>
    <property type="molecule type" value="Genomic_DNA"/>
</dbReference>
<proteinExistence type="predicted"/>
<sequence>MAAPPIDFDLACAVAMGFVEHPRMTANLHQLTVIDQRGVPVGTHRDWLSNADKLHLVTRDYLLAREDVTKTSTSVGPRASGWSAATGVKTRYDATTRAQAAKSQARLMLSDRGVFVRAKSLGFRVFDFV</sequence>
<dbReference type="AlphaFoldDB" id="A0A225DHD5"/>
<keyword evidence="2" id="KW-1185">Reference proteome</keyword>
<protein>
    <submittedName>
        <fullName evidence="1">Uncharacterized protein</fullName>
    </submittedName>
</protein>
<dbReference type="RefSeq" id="WP_088256324.1">
    <property type="nucleotide sequence ID" value="NZ_NIDE01000008.1"/>
</dbReference>
<dbReference type="Proteomes" id="UP000214646">
    <property type="component" value="Unassembled WGS sequence"/>
</dbReference>
<organism evidence="1 2">
    <name type="scientific">Fimbriiglobus ruber</name>
    <dbReference type="NCBI Taxonomy" id="1908690"/>
    <lineage>
        <taxon>Bacteria</taxon>
        <taxon>Pseudomonadati</taxon>
        <taxon>Planctomycetota</taxon>
        <taxon>Planctomycetia</taxon>
        <taxon>Gemmatales</taxon>
        <taxon>Gemmataceae</taxon>
        <taxon>Fimbriiglobus</taxon>
    </lineage>
</organism>